<dbReference type="AlphaFoldDB" id="A0A2I1D043"/>
<dbReference type="InterPro" id="IPR029062">
    <property type="entry name" value="Class_I_gatase-like"/>
</dbReference>
<dbReference type="RefSeq" id="XP_024691838.1">
    <property type="nucleotide sequence ID" value="XM_024841341.1"/>
</dbReference>
<evidence type="ECO:0000313" key="2">
    <source>
        <dbReference type="EMBL" id="PKY03244.1"/>
    </source>
</evidence>
<dbReference type="GeneID" id="36548865"/>
<proteinExistence type="predicted"/>
<protein>
    <recommendedName>
        <fullName evidence="4">Class I glutamine amidotransferase-like protein</fullName>
    </recommendedName>
</protein>
<dbReference type="Proteomes" id="UP000234254">
    <property type="component" value="Unassembled WGS sequence"/>
</dbReference>
<name>A0A2I1D043_ASPC2</name>
<evidence type="ECO:0008006" key="4">
    <source>
        <dbReference type="Google" id="ProtNLM"/>
    </source>
</evidence>
<dbReference type="EMBL" id="MSFM01000008">
    <property type="protein sequence ID" value="PKY03244.1"/>
    <property type="molecule type" value="Genomic_DNA"/>
</dbReference>
<evidence type="ECO:0000313" key="3">
    <source>
        <dbReference type="Proteomes" id="UP000234254"/>
    </source>
</evidence>
<dbReference type="GO" id="GO:0005829">
    <property type="term" value="C:cytosol"/>
    <property type="evidence" value="ECO:0007669"/>
    <property type="project" value="TreeGrafter"/>
</dbReference>
<sequence>MHIAILDADIPVPAVYARRGLYSSQFKKLLQEAAARVHKSPSQIHTTAYDVVGGCLPSLDSLRKQPNPSSSTTVATNGTTTNGASDNNSNTNPLTQPIDGILITGSSSGVYATTTHPWITPLQHFIQTVFTCYPHVRLFGACFGHQIIAQALLYPSVHVEACPTGFEIGPVDITLSEPFARAFAGPCRALRAGPECMRLQMVHGDWVVPASHKYHKDEEEGRGCGGLPAPWVNVGSSAACSVQGLYYPGRVLTFQGHFEFDGFVNRETCREFGRRLEWGEERVKRVLEEIGGSGDEAGVDDSEVAAEVVLRFFEGRD</sequence>
<dbReference type="VEuPathDB" id="FungiDB:P168DRAFT_328298"/>
<reference evidence="2" key="1">
    <citation type="submission" date="2016-12" db="EMBL/GenBank/DDBJ databases">
        <title>The genomes of Aspergillus section Nigri reveals drivers in fungal speciation.</title>
        <authorList>
            <consortium name="DOE Joint Genome Institute"/>
            <person name="Vesth T.C."/>
            <person name="Nybo J."/>
            <person name="Theobald S."/>
            <person name="Brandl J."/>
            <person name="Frisvad J.C."/>
            <person name="Nielsen K.F."/>
            <person name="Lyhne E.K."/>
            <person name="Kogle M.E."/>
            <person name="Kuo A."/>
            <person name="Riley R."/>
            <person name="Clum A."/>
            <person name="Nolan M."/>
            <person name="Lipzen A."/>
            <person name="Salamov A."/>
            <person name="Henrissat B."/>
            <person name="Wiebenga A."/>
            <person name="De vries R.P."/>
            <person name="Grigoriev I.V."/>
            <person name="Mortensen U.H."/>
            <person name="Andersen M.R."/>
            <person name="Baker S.E."/>
        </authorList>
    </citation>
    <scope>NUCLEOTIDE SEQUENCE</scope>
    <source>
        <strain evidence="2">IBT 28561</strain>
    </source>
</reference>
<feature type="region of interest" description="Disordered" evidence="1">
    <location>
        <begin position="61"/>
        <end position="93"/>
    </location>
</feature>
<organism evidence="2 3">
    <name type="scientific">Aspergillus campestris (strain IBT 28561)</name>
    <dbReference type="NCBI Taxonomy" id="1392248"/>
    <lineage>
        <taxon>Eukaryota</taxon>
        <taxon>Fungi</taxon>
        <taxon>Dikarya</taxon>
        <taxon>Ascomycota</taxon>
        <taxon>Pezizomycotina</taxon>
        <taxon>Eurotiomycetes</taxon>
        <taxon>Eurotiomycetidae</taxon>
        <taxon>Eurotiales</taxon>
        <taxon>Aspergillaceae</taxon>
        <taxon>Aspergillus</taxon>
        <taxon>Aspergillus subgen. Circumdati</taxon>
    </lineage>
</organism>
<dbReference type="GO" id="GO:0005634">
    <property type="term" value="C:nucleus"/>
    <property type="evidence" value="ECO:0007669"/>
    <property type="project" value="TreeGrafter"/>
</dbReference>
<feature type="compositionally biased region" description="Low complexity" evidence="1">
    <location>
        <begin position="69"/>
        <end position="92"/>
    </location>
</feature>
<keyword evidence="3" id="KW-1185">Reference proteome</keyword>
<gene>
    <name evidence="2" type="ORF">P168DRAFT_328298</name>
</gene>
<dbReference type="CDD" id="cd01741">
    <property type="entry name" value="GATase1_1"/>
    <property type="match status" value="1"/>
</dbReference>
<dbReference type="Gene3D" id="3.40.50.880">
    <property type="match status" value="1"/>
</dbReference>
<evidence type="ECO:0000256" key="1">
    <source>
        <dbReference type="SAM" id="MobiDB-lite"/>
    </source>
</evidence>
<accession>A0A2I1D043</accession>
<dbReference type="SUPFAM" id="SSF52317">
    <property type="entry name" value="Class I glutamine amidotransferase-like"/>
    <property type="match status" value="1"/>
</dbReference>
<dbReference type="PANTHER" id="PTHR42695">
    <property type="entry name" value="GLUTAMINE AMIDOTRANSFERASE YLR126C-RELATED"/>
    <property type="match status" value="1"/>
</dbReference>
<dbReference type="PANTHER" id="PTHR42695:SF6">
    <property type="entry name" value="GLUTAMINE AMIDOTRANSFERASE DOMAIN-CONTAINING PROTEIN"/>
    <property type="match status" value="1"/>
</dbReference>
<dbReference type="InterPro" id="IPR044992">
    <property type="entry name" value="ChyE-like"/>
</dbReference>
<comment type="caution">
    <text evidence="2">The sequence shown here is derived from an EMBL/GenBank/DDBJ whole genome shotgun (WGS) entry which is preliminary data.</text>
</comment>
<dbReference type="OrthoDB" id="1669814at2759"/>